<dbReference type="InterPro" id="IPR029069">
    <property type="entry name" value="HotDog_dom_sf"/>
</dbReference>
<proteinExistence type="predicted"/>
<keyword evidence="1" id="KW-0560">Oxidoreductase</keyword>
<dbReference type="AlphaFoldDB" id="H6LB18"/>
<dbReference type="Gene3D" id="3.40.605.10">
    <property type="entry name" value="Aldehyde Dehydrogenase, Chain A, domain 1"/>
    <property type="match status" value="1"/>
</dbReference>
<dbReference type="InterPro" id="IPR011966">
    <property type="entry name" value="PaaN-DH"/>
</dbReference>
<dbReference type="CDD" id="cd07128">
    <property type="entry name" value="ALDH_MaoC-N"/>
    <property type="match status" value="1"/>
</dbReference>
<feature type="compositionally biased region" description="Gly residues" evidence="2">
    <location>
        <begin position="480"/>
        <end position="489"/>
    </location>
</feature>
<dbReference type="HOGENOM" id="CLU_025047_0_0_10"/>
<dbReference type="InterPro" id="IPR016162">
    <property type="entry name" value="Ald_DH_N"/>
</dbReference>
<evidence type="ECO:0000313" key="5">
    <source>
        <dbReference type="EMBL" id="AFC26983.1"/>
    </source>
</evidence>
<evidence type="ECO:0000259" key="4">
    <source>
        <dbReference type="Pfam" id="PF01575"/>
    </source>
</evidence>
<evidence type="ECO:0000313" key="6">
    <source>
        <dbReference type="Proteomes" id="UP000007519"/>
    </source>
</evidence>
<dbReference type="InterPro" id="IPR015590">
    <property type="entry name" value="Aldehyde_DH_dom"/>
</dbReference>
<dbReference type="NCBIfam" id="TIGR02278">
    <property type="entry name" value="PaaN-DH"/>
    <property type="match status" value="1"/>
</dbReference>
<evidence type="ECO:0000256" key="1">
    <source>
        <dbReference type="ARBA" id="ARBA00023002"/>
    </source>
</evidence>
<dbReference type="EMBL" id="CP002832">
    <property type="protein sequence ID" value="AFC26983.1"/>
    <property type="molecule type" value="Genomic_DNA"/>
</dbReference>
<keyword evidence="5" id="KW-0614">Plasmid</keyword>
<dbReference type="eggNOG" id="COG2030">
    <property type="taxonomic scope" value="Bacteria"/>
</dbReference>
<reference evidence="5 6" key="1">
    <citation type="journal article" date="2012" name="Stand. Genomic Sci.">
        <title>Complete genome sequencing and analysis of Saprospira grandis str. Lewin, a predatory marine bacterium.</title>
        <authorList>
            <person name="Saw J.H."/>
            <person name="Yuryev A."/>
            <person name="Kanbe M."/>
            <person name="Hou S."/>
            <person name="Young A.G."/>
            <person name="Aizawa S."/>
            <person name="Alam M."/>
        </authorList>
    </citation>
    <scope>NUCLEOTIDE SEQUENCE [LARGE SCALE GENOMIC DNA]</scope>
    <source>
        <strain evidence="5 6">Lewin</strain>
        <plasmid evidence="6">Plasmid SGRA01</plasmid>
    </source>
</reference>
<feature type="domain" description="MaoC-like" evidence="4">
    <location>
        <begin position="548"/>
        <end position="645"/>
    </location>
</feature>
<dbReference type="Pfam" id="PF01575">
    <property type="entry name" value="MaoC_dehydratas"/>
    <property type="match status" value="1"/>
</dbReference>
<feature type="domain" description="Aldehyde dehydrogenase" evidence="3">
    <location>
        <begin position="15"/>
        <end position="503"/>
    </location>
</feature>
<dbReference type="Gene3D" id="3.40.309.10">
    <property type="entry name" value="Aldehyde Dehydrogenase, Chain A, domain 2"/>
    <property type="match status" value="1"/>
</dbReference>
<accession>H6LB18</accession>
<dbReference type="Gene3D" id="3.10.129.10">
    <property type="entry name" value="Hotdog Thioesterase"/>
    <property type="match status" value="1"/>
</dbReference>
<sequence length="688" mass="75004">MSTTPNISNFALGQWQPHEGEGIAQYNAVTGQLISTVGSQGLDYAAMAQYAREVGNRNLRKMTFHQRGRMLKKLALHLYGMRKKYYPLSYQTGATKVDSWIDIDGGIGTLFAYASLRKKFQDQPYFVDGETAPLSKEGTFVGQHIMVPRRGVAIHINAFNFPIWGMLEKLAVNLLAGMPAIVKPAEQTSYLTQAMVQDIVASGILPEGALQLVCGSGVGILDSVTSQDVVTFTGSASTGRMLKSLPQIVEQAVPFNMEADSLNCSVLGLNALPGTPEFDLFIKEVRKEMTVKAGQKCTAIRRILVPRQQMDAVQEALSQQLAKTVVGDPQLEGVRMGALASKEQVAEVRKQVGLLAEENELVFGQMTDFEVMGASAETGAFLAPMLMRSADGFKASRVHELEAFGPASTLIPYDNTEEAAALARMGKGSLVASIVTADDQEAREFVMEAASHHGRILILNRDSAKESTGHGSPMPLLSHGGPGRAGGGEEMGGMRGVKHYLQRTALQGSPTTLSNVTQTYQYGGRYIEDQVHPFRKHFEELQVGETWITHKHTVSETDITNFANVSGDNFYAHMDATSLEGTIFEQRVAHGYFVLAKAAGLFVEPRKGPVLLNYGLEECRFVKPVYPGMTIGVRLTVKEKVAQEKREPEDIAKGIVKFLVDVYDETGESVAIATILTMVKMLDQNGID</sequence>
<dbReference type="InterPro" id="IPR016161">
    <property type="entry name" value="Ald_DH/histidinol_DH"/>
</dbReference>
<keyword evidence="6" id="KW-1185">Reference proteome</keyword>
<dbReference type="InterPro" id="IPR002539">
    <property type="entry name" value="MaoC-like_dom"/>
</dbReference>
<dbReference type="Pfam" id="PF00171">
    <property type="entry name" value="Aldedh"/>
    <property type="match status" value="1"/>
</dbReference>
<evidence type="ECO:0000259" key="3">
    <source>
        <dbReference type="Pfam" id="PF00171"/>
    </source>
</evidence>
<dbReference type="Proteomes" id="UP000007519">
    <property type="component" value="Plasmid unnamed"/>
</dbReference>
<geneLocation type="plasmid" evidence="6">
    <name>SGRA01</name>
</geneLocation>
<dbReference type="SUPFAM" id="SSF54637">
    <property type="entry name" value="Thioesterase/thiol ester dehydrase-isomerase"/>
    <property type="match status" value="1"/>
</dbReference>
<dbReference type="NCBIfam" id="NF008868">
    <property type="entry name" value="PRK11903.1"/>
    <property type="match status" value="1"/>
</dbReference>
<evidence type="ECO:0000256" key="2">
    <source>
        <dbReference type="SAM" id="MobiDB-lite"/>
    </source>
</evidence>
<dbReference type="PANTHER" id="PTHR43111">
    <property type="entry name" value="ALDEHYDE DEHYDROGENASE B-RELATED"/>
    <property type="match status" value="1"/>
</dbReference>
<organism evidence="5 6">
    <name type="scientific">Saprospira grandis (strain Lewin)</name>
    <dbReference type="NCBI Taxonomy" id="984262"/>
    <lineage>
        <taxon>Bacteria</taxon>
        <taxon>Pseudomonadati</taxon>
        <taxon>Bacteroidota</taxon>
        <taxon>Saprospiria</taxon>
        <taxon>Saprospirales</taxon>
        <taxon>Saprospiraceae</taxon>
        <taxon>Saprospira</taxon>
    </lineage>
</organism>
<dbReference type="RefSeq" id="WP_015695537.1">
    <property type="nucleotide sequence ID" value="NC_016936.1"/>
</dbReference>
<dbReference type="KEGG" id="sgn:SGRA_p0043"/>
<dbReference type="OrthoDB" id="9801625at2"/>
<dbReference type="PANTHER" id="PTHR43111:SF1">
    <property type="entry name" value="ALDEHYDE DEHYDROGENASE B-RELATED"/>
    <property type="match status" value="1"/>
</dbReference>
<protein>
    <submittedName>
        <fullName evidence="5">Bifunctional aldehyde dehydrogenase/enoyl-CoA hydratase</fullName>
    </submittedName>
</protein>
<dbReference type="eggNOG" id="COG1012">
    <property type="taxonomic scope" value="Bacteria"/>
</dbReference>
<gene>
    <name evidence="5" type="primary">paaZ</name>
    <name evidence="5" type="ORF">SGRA_p0043</name>
</gene>
<dbReference type="SUPFAM" id="SSF53720">
    <property type="entry name" value="ALDH-like"/>
    <property type="match status" value="1"/>
</dbReference>
<dbReference type="InterPro" id="IPR016163">
    <property type="entry name" value="Ald_DH_C"/>
</dbReference>
<dbReference type="GO" id="GO:0016620">
    <property type="term" value="F:oxidoreductase activity, acting on the aldehyde or oxo group of donors, NAD or NADP as acceptor"/>
    <property type="evidence" value="ECO:0007669"/>
    <property type="project" value="InterPro"/>
</dbReference>
<name>H6LB18_SAPGL</name>
<feature type="region of interest" description="Disordered" evidence="2">
    <location>
        <begin position="464"/>
        <end position="489"/>
    </location>
</feature>